<accession>A0A2V1KBK4</accession>
<dbReference type="GO" id="GO:0051301">
    <property type="term" value="P:cell division"/>
    <property type="evidence" value="ECO:0007669"/>
    <property type="project" value="UniProtKB-KW"/>
</dbReference>
<dbReference type="Proteomes" id="UP000245283">
    <property type="component" value="Unassembled WGS sequence"/>
</dbReference>
<evidence type="ECO:0000313" key="1">
    <source>
        <dbReference type="EMBL" id="PWF27111.1"/>
    </source>
</evidence>
<proteinExistence type="predicted"/>
<gene>
    <name evidence="1" type="ORF">DD236_01510</name>
</gene>
<dbReference type="SUPFAM" id="SSF89447">
    <property type="entry name" value="AbrB/MazE/MraZ-like"/>
    <property type="match status" value="1"/>
</dbReference>
<protein>
    <submittedName>
        <fullName evidence="1">Cell division protein MraZ</fullName>
    </submittedName>
</protein>
<sequence length="83" mass="9239">MIVNTTYAVSMGNCGQLVVPQDLRLSQDWKQGANLLLVEMENEVILVSQEQALRVLRDQLKGSSLAEELASDHRADAEREARS</sequence>
<reference evidence="2" key="1">
    <citation type="submission" date="2018-05" db="EMBL/GenBank/DDBJ databases">
        <authorList>
            <person name="Li Y."/>
        </authorList>
    </citation>
    <scope>NUCLEOTIDE SEQUENCE [LARGE SCALE GENOMIC DNA]</scope>
    <source>
        <strain evidence="2">sk1b4</strain>
    </source>
</reference>
<name>A0A2V1KBK4_9ACTO</name>
<dbReference type="InterPro" id="IPR037914">
    <property type="entry name" value="SpoVT-AbrB_sf"/>
</dbReference>
<keyword evidence="2" id="KW-1185">Reference proteome</keyword>
<dbReference type="EMBL" id="QETB01000001">
    <property type="protein sequence ID" value="PWF27111.1"/>
    <property type="molecule type" value="Genomic_DNA"/>
</dbReference>
<keyword evidence="1" id="KW-0131">Cell cycle</keyword>
<comment type="caution">
    <text evidence="1">The sequence shown here is derived from an EMBL/GenBank/DDBJ whole genome shotgun (WGS) entry which is preliminary data.</text>
</comment>
<keyword evidence="1" id="KW-0132">Cell division</keyword>
<dbReference type="AlphaFoldDB" id="A0A2V1KBK4"/>
<evidence type="ECO:0000313" key="2">
    <source>
        <dbReference type="Proteomes" id="UP000245283"/>
    </source>
</evidence>
<organism evidence="1 2">
    <name type="scientific">Ancrocorticia populi</name>
    <dbReference type="NCBI Taxonomy" id="2175228"/>
    <lineage>
        <taxon>Bacteria</taxon>
        <taxon>Bacillati</taxon>
        <taxon>Actinomycetota</taxon>
        <taxon>Actinomycetes</taxon>
        <taxon>Actinomycetales</taxon>
        <taxon>Actinomycetaceae</taxon>
        <taxon>Ancrocorticia</taxon>
    </lineage>
</organism>